<sequence length="63" mass="6889">MFLAIVFLIITILAVIGGIREMKRMNLFAVGFSFVTVVVFGFFSVMTLYSLITTGEGAPVTTH</sequence>
<dbReference type="Pfam" id="PF10958">
    <property type="entry name" value="DUF2759"/>
    <property type="match status" value="1"/>
</dbReference>
<name>A0ABT0XGK3_9BACI</name>
<dbReference type="Proteomes" id="UP001203665">
    <property type="component" value="Unassembled WGS sequence"/>
</dbReference>
<accession>A0ABT0XGK3</accession>
<evidence type="ECO:0000313" key="2">
    <source>
        <dbReference type="EMBL" id="MCM2675009.1"/>
    </source>
</evidence>
<protein>
    <submittedName>
        <fullName evidence="2">DUF2759 family protein</fullName>
    </submittedName>
</protein>
<dbReference type="EMBL" id="JAMQJY010000001">
    <property type="protein sequence ID" value="MCM2675009.1"/>
    <property type="molecule type" value="Genomic_DNA"/>
</dbReference>
<keyword evidence="1" id="KW-0812">Transmembrane</keyword>
<gene>
    <name evidence="2" type="ORF">NDM98_05520</name>
</gene>
<reference evidence="2" key="1">
    <citation type="submission" date="2022-06" db="EMBL/GenBank/DDBJ databases">
        <title>Alkalicoccobacillus porphyridii sp. nov., isolated from a marine red alga, Porphyridium purpureum and reclassification of Shouchella plakortidis and Shouchella gibsonii as Alkalicoccobacillus plakortidis comb. nov. and Alkalicoccobacillus gibsonii comb. nov.</title>
        <authorList>
            <person name="Kim K.H."/>
            <person name="Lee J.K."/>
            <person name="Han D.M."/>
            <person name="Baek J.H."/>
            <person name="Jeon C.O."/>
        </authorList>
    </citation>
    <scope>NUCLEOTIDE SEQUENCE</scope>
    <source>
        <strain evidence="2">DSM 19153</strain>
    </source>
</reference>
<comment type="caution">
    <text evidence="2">The sequence shown here is derived from an EMBL/GenBank/DDBJ whole genome shotgun (WGS) entry which is preliminary data.</text>
</comment>
<keyword evidence="3" id="KW-1185">Reference proteome</keyword>
<dbReference type="RefSeq" id="WP_251605189.1">
    <property type="nucleotide sequence ID" value="NZ_JAMQJY010000001.1"/>
</dbReference>
<dbReference type="InterPro" id="IPR024490">
    <property type="entry name" value="DUF2759"/>
</dbReference>
<evidence type="ECO:0000256" key="1">
    <source>
        <dbReference type="SAM" id="Phobius"/>
    </source>
</evidence>
<keyword evidence="1" id="KW-1133">Transmembrane helix</keyword>
<proteinExistence type="predicted"/>
<keyword evidence="1" id="KW-0472">Membrane</keyword>
<organism evidence="2 3">
    <name type="scientific">Alkalicoccobacillus plakortidis</name>
    <dbReference type="NCBI Taxonomy" id="444060"/>
    <lineage>
        <taxon>Bacteria</taxon>
        <taxon>Bacillati</taxon>
        <taxon>Bacillota</taxon>
        <taxon>Bacilli</taxon>
        <taxon>Bacillales</taxon>
        <taxon>Bacillaceae</taxon>
        <taxon>Alkalicoccobacillus</taxon>
    </lineage>
</organism>
<feature type="transmembrane region" description="Helical" evidence="1">
    <location>
        <begin position="27"/>
        <end position="49"/>
    </location>
</feature>
<evidence type="ECO:0000313" key="3">
    <source>
        <dbReference type="Proteomes" id="UP001203665"/>
    </source>
</evidence>